<dbReference type="Gene3D" id="3.40.50.300">
    <property type="entry name" value="P-loop containing nucleotide triphosphate hydrolases"/>
    <property type="match status" value="1"/>
</dbReference>
<evidence type="ECO:0000256" key="1">
    <source>
        <dbReference type="ARBA" id="ARBA00006270"/>
    </source>
</evidence>
<proteinExistence type="inferred from homology"/>
<accession>A0ABR2IXE2</accession>
<protein>
    <submittedName>
        <fullName evidence="2">GTP-binding protein</fullName>
    </submittedName>
</protein>
<dbReference type="PRINTS" id="PR00449">
    <property type="entry name" value="RASTRNSFRMNG"/>
</dbReference>
<gene>
    <name evidence="2" type="ORF">M9Y10_008103</name>
</gene>
<dbReference type="EMBL" id="JAPFFF010000014">
    <property type="protein sequence ID" value="KAK8870226.1"/>
    <property type="molecule type" value="Genomic_DNA"/>
</dbReference>
<dbReference type="Pfam" id="PF00071">
    <property type="entry name" value="Ras"/>
    <property type="match status" value="1"/>
</dbReference>
<comment type="caution">
    <text evidence="2">The sequence shown here is derived from an EMBL/GenBank/DDBJ whole genome shotgun (WGS) entry which is preliminary data.</text>
</comment>
<evidence type="ECO:0000313" key="2">
    <source>
        <dbReference type="EMBL" id="KAK8870226.1"/>
    </source>
</evidence>
<dbReference type="CDD" id="cd00154">
    <property type="entry name" value="Rab"/>
    <property type="match status" value="1"/>
</dbReference>
<dbReference type="SMART" id="SM00174">
    <property type="entry name" value="RHO"/>
    <property type="match status" value="1"/>
</dbReference>
<evidence type="ECO:0000313" key="3">
    <source>
        <dbReference type="Proteomes" id="UP001470230"/>
    </source>
</evidence>
<dbReference type="PROSITE" id="PS51419">
    <property type="entry name" value="RAB"/>
    <property type="match status" value="1"/>
</dbReference>
<dbReference type="SMART" id="SM00173">
    <property type="entry name" value="RAS"/>
    <property type="match status" value="1"/>
</dbReference>
<sequence>MNQEKIVIKIVGQANSGKTSIFNVFNEGTFQINPISTVGPDFANKEINISNHQITLQIWDIHGGENLRNIVKCYYRGSSGFLIVFDITRKESFEDVKFWINSIQETDFPQPVTIALAGNKSDLKENRQVTKEEAELFAAQNDIHYFEISAKNNEGINDVFNYLATQSFNRIFCSKEEPDIKNEARGTCVIC</sequence>
<dbReference type="InterPro" id="IPR027417">
    <property type="entry name" value="P-loop_NTPase"/>
</dbReference>
<organism evidence="2 3">
    <name type="scientific">Tritrichomonas musculus</name>
    <dbReference type="NCBI Taxonomy" id="1915356"/>
    <lineage>
        <taxon>Eukaryota</taxon>
        <taxon>Metamonada</taxon>
        <taxon>Parabasalia</taxon>
        <taxon>Tritrichomonadida</taxon>
        <taxon>Tritrichomonadidae</taxon>
        <taxon>Tritrichomonas</taxon>
    </lineage>
</organism>
<dbReference type="NCBIfam" id="TIGR00231">
    <property type="entry name" value="small_GTP"/>
    <property type="match status" value="1"/>
</dbReference>
<dbReference type="PROSITE" id="PS51420">
    <property type="entry name" value="RHO"/>
    <property type="match status" value="1"/>
</dbReference>
<dbReference type="InterPro" id="IPR001806">
    <property type="entry name" value="Small_GTPase"/>
</dbReference>
<dbReference type="InterPro" id="IPR005225">
    <property type="entry name" value="Small_GTP-bd"/>
</dbReference>
<reference evidence="2 3" key="1">
    <citation type="submission" date="2024-04" db="EMBL/GenBank/DDBJ databases">
        <title>Tritrichomonas musculus Genome.</title>
        <authorList>
            <person name="Alves-Ferreira E."/>
            <person name="Grigg M."/>
            <person name="Lorenzi H."/>
            <person name="Galac M."/>
        </authorList>
    </citation>
    <scope>NUCLEOTIDE SEQUENCE [LARGE SCALE GENOMIC DNA]</scope>
    <source>
        <strain evidence="2 3">EAF2021</strain>
    </source>
</reference>
<dbReference type="Proteomes" id="UP001470230">
    <property type="component" value="Unassembled WGS sequence"/>
</dbReference>
<dbReference type="SMART" id="SM00176">
    <property type="entry name" value="RAN"/>
    <property type="match status" value="1"/>
</dbReference>
<dbReference type="PROSITE" id="PS51421">
    <property type="entry name" value="RAS"/>
    <property type="match status" value="1"/>
</dbReference>
<dbReference type="InterPro" id="IPR050209">
    <property type="entry name" value="Rab_GTPases_membrane_traffic"/>
</dbReference>
<dbReference type="PANTHER" id="PTHR47979">
    <property type="entry name" value="DRAB11-RELATED"/>
    <property type="match status" value="1"/>
</dbReference>
<dbReference type="SMART" id="SM00175">
    <property type="entry name" value="RAB"/>
    <property type="match status" value="1"/>
</dbReference>
<keyword evidence="3" id="KW-1185">Reference proteome</keyword>
<comment type="similarity">
    <text evidence="1">Belongs to the small GTPase superfamily. Rab family.</text>
</comment>
<name>A0ABR2IXE2_9EUKA</name>
<dbReference type="SUPFAM" id="SSF52540">
    <property type="entry name" value="P-loop containing nucleoside triphosphate hydrolases"/>
    <property type="match status" value="1"/>
</dbReference>